<evidence type="ECO:0000313" key="2">
    <source>
        <dbReference type="Proteomes" id="UP001408356"/>
    </source>
</evidence>
<name>A0ABR2V580_9PEZI</name>
<dbReference type="InterPro" id="IPR051750">
    <property type="entry name" value="Trans-sulfuration_enzymes"/>
</dbReference>
<protein>
    <submittedName>
        <fullName evidence="1">Cystathionine gamma-synthase</fullName>
    </submittedName>
</protein>
<keyword evidence="2" id="KW-1185">Reference proteome</keyword>
<gene>
    <name evidence="1" type="ORF">SUNI508_05325</name>
</gene>
<accession>A0ABR2V580</accession>
<dbReference type="InterPro" id="IPR015422">
    <property type="entry name" value="PyrdxlP-dep_Trfase_small"/>
</dbReference>
<reference evidence="1 2" key="1">
    <citation type="journal article" date="2024" name="J. Plant Pathol.">
        <title>Sequence and assembly of the genome of Seiridium unicorne, isolate CBS 538.82, causal agent of cypress canker disease.</title>
        <authorList>
            <person name="Scali E."/>
            <person name="Rocca G.D."/>
            <person name="Danti R."/>
            <person name="Garbelotto M."/>
            <person name="Barberini S."/>
            <person name="Baroncelli R."/>
            <person name="Emiliani G."/>
        </authorList>
    </citation>
    <scope>NUCLEOTIDE SEQUENCE [LARGE SCALE GENOMIC DNA]</scope>
    <source>
        <strain evidence="1 2">BM-138-508</strain>
    </source>
</reference>
<organism evidence="1 2">
    <name type="scientific">Seiridium unicorne</name>
    <dbReference type="NCBI Taxonomy" id="138068"/>
    <lineage>
        <taxon>Eukaryota</taxon>
        <taxon>Fungi</taxon>
        <taxon>Dikarya</taxon>
        <taxon>Ascomycota</taxon>
        <taxon>Pezizomycotina</taxon>
        <taxon>Sordariomycetes</taxon>
        <taxon>Xylariomycetidae</taxon>
        <taxon>Amphisphaeriales</taxon>
        <taxon>Sporocadaceae</taxon>
        <taxon>Seiridium</taxon>
    </lineage>
</organism>
<dbReference type="Gene3D" id="3.90.1150.10">
    <property type="entry name" value="Aspartate Aminotransferase, domain 1"/>
    <property type="match status" value="1"/>
</dbReference>
<proteinExistence type="predicted"/>
<dbReference type="InterPro" id="IPR015424">
    <property type="entry name" value="PyrdxlP-dep_Trfase"/>
</dbReference>
<evidence type="ECO:0000313" key="1">
    <source>
        <dbReference type="EMBL" id="KAK9421724.1"/>
    </source>
</evidence>
<dbReference type="PANTHER" id="PTHR42699">
    <property type="match status" value="1"/>
</dbReference>
<dbReference type="SUPFAM" id="SSF53383">
    <property type="entry name" value="PLP-dependent transferases"/>
    <property type="match status" value="1"/>
</dbReference>
<comment type="caution">
    <text evidence="1">The sequence shown here is derived from an EMBL/GenBank/DDBJ whole genome shotgun (WGS) entry which is preliminary data.</text>
</comment>
<dbReference type="PANTHER" id="PTHR42699:SF1">
    <property type="entry name" value="CYSTATHIONINE GAMMA-SYNTHASE-RELATED"/>
    <property type="match status" value="1"/>
</dbReference>
<sequence length="120" mass="13143">MPVLHVLPTIGMYERYRRQNGGYGYVLSIIFHGPQSAVAFYDALDVCKGTSIGANFTLALPYAQLAHFRELDLAEANGVPRHIVRISVGVDDTEKLLNRVRNALDAAEGFCHRAGTVVGQ</sequence>
<dbReference type="Proteomes" id="UP001408356">
    <property type="component" value="Unassembled WGS sequence"/>
</dbReference>
<dbReference type="EMBL" id="JARVKF010000157">
    <property type="protein sequence ID" value="KAK9421724.1"/>
    <property type="molecule type" value="Genomic_DNA"/>
</dbReference>